<keyword evidence="2" id="KW-1185">Reference proteome</keyword>
<protein>
    <submittedName>
        <fullName evidence="1">Uncharacterized protein</fullName>
    </submittedName>
</protein>
<dbReference type="AlphaFoldDB" id="A0A9Q3YTX8"/>
<dbReference type="EMBL" id="JAJNAY010000001">
    <property type="protein sequence ID" value="MCD1115706.1"/>
    <property type="molecule type" value="Genomic_DNA"/>
</dbReference>
<proteinExistence type="predicted"/>
<gene>
    <name evidence="1" type="ORF">LO744_02285</name>
</gene>
<organism evidence="1 2">
    <name type="scientific">Chryseobacterium turcicum</name>
    <dbReference type="NCBI Taxonomy" id="2898076"/>
    <lineage>
        <taxon>Bacteria</taxon>
        <taxon>Pseudomonadati</taxon>
        <taxon>Bacteroidota</taxon>
        <taxon>Flavobacteriia</taxon>
        <taxon>Flavobacteriales</taxon>
        <taxon>Weeksellaceae</taxon>
        <taxon>Chryseobacterium group</taxon>
        <taxon>Chryseobacterium</taxon>
    </lineage>
</organism>
<comment type="caution">
    <text evidence="1">The sequence shown here is derived from an EMBL/GenBank/DDBJ whole genome shotgun (WGS) entry which is preliminary data.</text>
</comment>
<sequence>MKNIILLLSFAFMQLFVGNHRVDVWKTITIAPKESFDIDKVKAPVTLEIKNLSDEKITLVSTLDIPNEITAKSEFKYRLPKKAILRLENRNTTPVSIYLHYSSSKSIIVNNKELR</sequence>
<name>A0A9Q3YTX8_9FLAO</name>
<dbReference type="RefSeq" id="WP_230666979.1">
    <property type="nucleotide sequence ID" value="NZ_JAJNAY010000001.1"/>
</dbReference>
<evidence type="ECO:0000313" key="2">
    <source>
        <dbReference type="Proteomes" id="UP001108025"/>
    </source>
</evidence>
<dbReference type="Proteomes" id="UP001108025">
    <property type="component" value="Unassembled WGS sequence"/>
</dbReference>
<evidence type="ECO:0000313" key="1">
    <source>
        <dbReference type="EMBL" id="MCD1115706.1"/>
    </source>
</evidence>
<accession>A0A9Q3YTX8</accession>
<reference evidence="1" key="1">
    <citation type="submission" date="2021-11" db="EMBL/GenBank/DDBJ databases">
        <title>Description of novel Chryseobacterium species.</title>
        <authorList>
            <person name="Saticioglu I.B."/>
            <person name="Ay H."/>
            <person name="Altun S."/>
            <person name="Duman M."/>
        </authorList>
    </citation>
    <scope>NUCLEOTIDE SEQUENCE</scope>
    <source>
        <strain evidence="1">C-17</strain>
    </source>
</reference>